<feature type="transmembrane region" description="Helical" evidence="10">
    <location>
        <begin position="1279"/>
        <end position="1298"/>
    </location>
</feature>
<dbReference type="InterPro" id="IPR018303">
    <property type="entry name" value="ATPase_P-typ_P_site"/>
</dbReference>
<evidence type="ECO:0000256" key="8">
    <source>
        <dbReference type="ARBA" id="ARBA00022989"/>
    </source>
</evidence>
<dbReference type="KEGG" id="spar:SPRG_02865"/>
<proteinExistence type="predicted"/>
<keyword evidence="5" id="KW-0067">ATP-binding</keyword>
<feature type="transmembrane region" description="Helical" evidence="10">
    <location>
        <begin position="1192"/>
        <end position="1214"/>
    </location>
</feature>
<dbReference type="GO" id="GO:0005524">
    <property type="term" value="F:ATP binding"/>
    <property type="evidence" value="ECO:0007669"/>
    <property type="project" value="UniProtKB-KW"/>
</dbReference>
<dbReference type="InterPro" id="IPR023214">
    <property type="entry name" value="HAD_sf"/>
</dbReference>
<dbReference type="GO" id="GO:0016020">
    <property type="term" value="C:membrane"/>
    <property type="evidence" value="ECO:0007669"/>
    <property type="project" value="UniProtKB-SubCell"/>
</dbReference>
<feature type="domain" description="P-type ATPase A" evidence="11">
    <location>
        <begin position="324"/>
        <end position="430"/>
    </location>
</feature>
<dbReference type="InterPro" id="IPR023299">
    <property type="entry name" value="ATPase_P-typ_cyto_dom_N"/>
</dbReference>
<evidence type="ECO:0000256" key="7">
    <source>
        <dbReference type="ARBA" id="ARBA00022967"/>
    </source>
</evidence>
<keyword evidence="13" id="KW-1185">Reference proteome</keyword>
<dbReference type="Gene3D" id="3.40.1110.10">
    <property type="entry name" value="Calcium-transporting ATPase, cytoplasmic domain N"/>
    <property type="match status" value="1"/>
</dbReference>
<gene>
    <name evidence="12" type="ORF">SPRG_02865</name>
</gene>
<name>A0A067CPF6_SAPPC</name>
<dbReference type="PROSITE" id="PS01229">
    <property type="entry name" value="COF_2"/>
    <property type="match status" value="1"/>
</dbReference>
<dbReference type="GO" id="GO:0019829">
    <property type="term" value="F:ATPase-coupled monoatomic cation transmembrane transporter activity"/>
    <property type="evidence" value="ECO:0007669"/>
    <property type="project" value="TreeGrafter"/>
</dbReference>
<evidence type="ECO:0000256" key="2">
    <source>
        <dbReference type="ARBA" id="ARBA00022692"/>
    </source>
</evidence>
<evidence type="ECO:0000256" key="4">
    <source>
        <dbReference type="ARBA" id="ARBA00022741"/>
    </source>
</evidence>
<feature type="transmembrane region" description="Helical" evidence="10">
    <location>
        <begin position="471"/>
        <end position="490"/>
    </location>
</feature>
<dbReference type="InterPro" id="IPR023298">
    <property type="entry name" value="ATPase_P-typ_TM_dom_sf"/>
</dbReference>
<dbReference type="Gene3D" id="2.70.150.10">
    <property type="entry name" value="Calcium-transporting ATPase, cytoplasmic transduction domain A"/>
    <property type="match status" value="1"/>
</dbReference>
<dbReference type="InterPro" id="IPR036412">
    <property type="entry name" value="HAD-like_sf"/>
</dbReference>
<feature type="transmembrane region" description="Helical" evidence="10">
    <location>
        <begin position="112"/>
        <end position="131"/>
    </location>
</feature>
<evidence type="ECO:0000256" key="1">
    <source>
        <dbReference type="ARBA" id="ARBA00004141"/>
    </source>
</evidence>
<dbReference type="Proteomes" id="UP000030745">
    <property type="component" value="Unassembled WGS sequence"/>
</dbReference>
<evidence type="ECO:0000256" key="5">
    <source>
        <dbReference type="ARBA" id="ARBA00022840"/>
    </source>
</evidence>
<dbReference type="PANTHER" id="PTHR45630:SF6">
    <property type="entry name" value="CATION-TRANSPORTING P-TYPE ATPASE N-TERMINAL DOMAIN-CONTAINING PROTEIN"/>
    <property type="match status" value="1"/>
</dbReference>
<dbReference type="GO" id="GO:0046872">
    <property type="term" value="F:metal ion binding"/>
    <property type="evidence" value="ECO:0007669"/>
    <property type="project" value="UniProtKB-KW"/>
</dbReference>
<sequence length="1406" mass="153782">MTVTWTGRSITQLSLHRRRANPGGLGYGLEHIPFLLLHAYNLYWCFQTAGDPYRIALAELEEQGFNMDRILNPPSDDDLAGLAASALLQAGAGDAPKNPTDDKSIPPLPNPFLPAIIPLLFCVTVVCLHILMRLLQIWSTRVLTFIKYNSVANLTDATFVKVVPRAYRGKSVMVELEQHTLSNGEKSAPFFMFQKRKYVGEVNKDDGSVCFRKLKAPVTNAVESYVKAKGVDAGAQYTRALDLYGHNEFSIPQPTFVKMFQEQLVEPLTVFQIFSVCLYMLDEYWQYSLFTLVMILMFEGVTVFSRLKNLQTLRGMGNVARDIYVFRSGKWSTVSSSAIVPGDIISVKRIVEGDSTVPCDCLLLQGNAVANEATLTGESVPQMKEAIGLKANADDLAAPLDMKSGHKVHILFGGTTIMQHDAGSSVTAIPATPDKGCLAYVLRTGFSASQGKLVRMIEFSSGKVTGSTWDAVGLAVLLLFFAILSSGYVLREGIARKGRVTFELVLRCVLIITSVVPAELPMQTAMAVNTALLALVRLSIFCTEPFRISLAGKVDICLFDKTGTITTDQLTAVGVVSYDENVPMTAAIQPHQPMLQSHLNACLVLAGCHSLVEIDGKMIGDPVEEASLRAIDFTYDVKSKTCAPNATSAERAELKGARVQILHRNHFASKLQRMSVVARCQFGGHSRLRVLVKGSPEAIAKLSTNVPDWFWPTYQDMARRGMRVLALAYKDCEKGLSEADVGHKTREWAESNLHFAGFAAYQCLVRRDSAEILQQLKDSSHAVGMITGDATLTAVHVAKEVGILTRPALLLSGGDVTFEWKSADDDKAVAAYSKNAIVHLSKTYDLCMDGAALSRADDVDGGVWNHLELIRVYARMTPELKERVLTSLKTCGHFTLMCGDGANDVGALKQAHVGVALLSGFGSANADKSITGADALKKSKKVVEVETLSREGLLKLHASVLKKKLVALQIAHENVTEKSGLIDLLLADQAAKEAAKPKKILNPFGPMTPEQRKELQKKQQEEIEADVAEREARGESFARFKALAAFAKRQKDQAAAFQAQQKGGNGGFANWTNNQVMTQYMDDFEDGELPMVKLGDASIASPFTSRAPSIKGCVDIIRQGRCALVTTVQMYQILAINCLISSYSLSVLYLDKVKYANSQMIALGMMSTIASVTLSRATPLPELSPVRPISSIFHPALFSSLIGQFALHLAVMVYSTNLAKEYTPVDDTRHLTDIKPLVFEPNVMSTVIFLVNGVQTISVCAVNYKGRPFMKSMTDNPGLLYSLGISLVGVFLLCTEAMPLFNKVLEIVPMPDPRFAQILTGILTLDVVGAFVWDQLCLLLFAPHIFMASLKAINKSDIRQLLKMLVIALGVIYVVANIDYDEIERQQKLMEATNAQGTEFVEAISS</sequence>
<evidence type="ECO:0000256" key="3">
    <source>
        <dbReference type="ARBA" id="ARBA00022723"/>
    </source>
</evidence>
<dbReference type="SUPFAM" id="SSF56784">
    <property type="entry name" value="HAD-like"/>
    <property type="match status" value="1"/>
</dbReference>
<evidence type="ECO:0000256" key="9">
    <source>
        <dbReference type="ARBA" id="ARBA00023136"/>
    </source>
</evidence>
<keyword evidence="4" id="KW-0547">Nucleotide-binding</keyword>
<reference evidence="12 13" key="1">
    <citation type="journal article" date="2013" name="PLoS Genet.">
        <title>Distinctive expansion of potential virulence genes in the genome of the oomycete fish pathogen Saprolegnia parasitica.</title>
        <authorList>
            <person name="Jiang R.H."/>
            <person name="de Bruijn I."/>
            <person name="Haas B.J."/>
            <person name="Belmonte R."/>
            <person name="Lobach L."/>
            <person name="Christie J."/>
            <person name="van den Ackerveken G."/>
            <person name="Bottin A."/>
            <person name="Bulone V."/>
            <person name="Diaz-Moreno S.M."/>
            <person name="Dumas B."/>
            <person name="Fan L."/>
            <person name="Gaulin E."/>
            <person name="Govers F."/>
            <person name="Grenville-Briggs L.J."/>
            <person name="Horner N.R."/>
            <person name="Levin J.Z."/>
            <person name="Mammella M."/>
            <person name="Meijer H.J."/>
            <person name="Morris P."/>
            <person name="Nusbaum C."/>
            <person name="Oome S."/>
            <person name="Phillips A.J."/>
            <person name="van Rooyen D."/>
            <person name="Rzeszutek E."/>
            <person name="Saraiva M."/>
            <person name="Secombes C.J."/>
            <person name="Seidl M.F."/>
            <person name="Snel B."/>
            <person name="Stassen J.H."/>
            <person name="Sykes S."/>
            <person name="Tripathy S."/>
            <person name="van den Berg H."/>
            <person name="Vega-Arreguin J.C."/>
            <person name="Wawra S."/>
            <person name="Young S.K."/>
            <person name="Zeng Q."/>
            <person name="Dieguez-Uribeondo J."/>
            <person name="Russ C."/>
            <person name="Tyler B.M."/>
            <person name="van West P."/>
        </authorList>
    </citation>
    <scope>NUCLEOTIDE SEQUENCE [LARGE SCALE GENOMIC DNA]</scope>
    <source>
        <strain evidence="12 13">CBS 223.65</strain>
    </source>
</reference>
<dbReference type="SUPFAM" id="SSF81653">
    <property type="entry name" value="Calcium ATPase, transduction domain A"/>
    <property type="match status" value="1"/>
</dbReference>
<evidence type="ECO:0000313" key="13">
    <source>
        <dbReference type="Proteomes" id="UP000030745"/>
    </source>
</evidence>
<dbReference type="EMBL" id="KK583195">
    <property type="protein sequence ID" value="KDO32388.1"/>
    <property type="molecule type" value="Genomic_DNA"/>
</dbReference>
<dbReference type="InterPro" id="IPR008250">
    <property type="entry name" value="ATPase_P-typ_transduc_dom_A_sf"/>
</dbReference>
<keyword evidence="3" id="KW-0479">Metal-binding</keyword>
<dbReference type="STRING" id="695850.A0A067CPF6"/>
<dbReference type="PROSITE" id="PS00154">
    <property type="entry name" value="ATPASE_E1_E2"/>
    <property type="match status" value="1"/>
</dbReference>
<evidence type="ECO:0000259" key="11">
    <source>
        <dbReference type="Pfam" id="PF00122"/>
    </source>
</evidence>
<dbReference type="InterPro" id="IPR044492">
    <property type="entry name" value="P_typ_ATPase_HD_dom"/>
</dbReference>
<dbReference type="SUPFAM" id="SSF81660">
    <property type="entry name" value="Metal cation-transporting ATPase, ATP-binding domain N"/>
    <property type="match status" value="1"/>
</dbReference>
<dbReference type="SFLD" id="SFLDS00003">
    <property type="entry name" value="Haloacid_Dehalogenase"/>
    <property type="match status" value="1"/>
</dbReference>
<feature type="transmembrane region" description="Helical" evidence="10">
    <location>
        <begin position="1361"/>
        <end position="1380"/>
    </location>
</feature>
<dbReference type="PRINTS" id="PR00119">
    <property type="entry name" value="CATATPASE"/>
</dbReference>
<accession>A0A067CPF6</accession>
<dbReference type="SFLD" id="SFLDF00027">
    <property type="entry name" value="p-type_atpase"/>
    <property type="match status" value="1"/>
</dbReference>
<dbReference type="Pfam" id="PF13246">
    <property type="entry name" value="Cation_ATPase"/>
    <property type="match status" value="1"/>
</dbReference>
<keyword evidence="8 10" id="KW-1133">Transmembrane helix</keyword>
<dbReference type="GO" id="GO:0140358">
    <property type="term" value="F:P-type transmembrane transporter activity"/>
    <property type="evidence" value="ECO:0007669"/>
    <property type="project" value="InterPro"/>
</dbReference>
<keyword evidence="9 10" id="KW-0472">Membrane</keyword>
<feature type="transmembrane region" description="Helical" evidence="10">
    <location>
        <begin position="1318"/>
        <end position="1341"/>
    </location>
</feature>
<feature type="transmembrane region" description="Helical" evidence="10">
    <location>
        <begin position="287"/>
        <end position="307"/>
    </location>
</feature>
<dbReference type="Gene3D" id="3.40.50.1000">
    <property type="entry name" value="HAD superfamily/HAD-like"/>
    <property type="match status" value="1"/>
</dbReference>
<dbReference type="SUPFAM" id="SSF81665">
    <property type="entry name" value="Calcium ATPase, transmembrane domain M"/>
    <property type="match status" value="1"/>
</dbReference>
<keyword evidence="6" id="KW-0460">Magnesium</keyword>
<dbReference type="OMA" id="WPTYQSL"/>
<dbReference type="RefSeq" id="XP_012196842.1">
    <property type="nucleotide sequence ID" value="XM_012341452.1"/>
</dbReference>
<protein>
    <recommendedName>
        <fullName evidence="11">P-type ATPase A domain-containing protein</fullName>
    </recommendedName>
</protein>
<keyword evidence="7" id="KW-1278">Translocase</keyword>
<dbReference type="VEuPathDB" id="FungiDB:SPRG_02865"/>
<organism evidence="12 13">
    <name type="scientific">Saprolegnia parasitica (strain CBS 223.65)</name>
    <dbReference type="NCBI Taxonomy" id="695850"/>
    <lineage>
        <taxon>Eukaryota</taxon>
        <taxon>Sar</taxon>
        <taxon>Stramenopiles</taxon>
        <taxon>Oomycota</taxon>
        <taxon>Saprolegniomycetes</taxon>
        <taxon>Saprolegniales</taxon>
        <taxon>Saprolegniaceae</taxon>
        <taxon>Saprolegnia</taxon>
    </lineage>
</organism>
<evidence type="ECO:0000313" key="12">
    <source>
        <dbReference type="EMBL" id="KDO32388.1"/>
    </source>
</evidence>
<dbReference type="Pfam" id="PF00122">
    <property type="entry name" value="E1-E2_ATPase"/>
    <property type="match status" value="1"/>
</dbReference>
<dbReference type="SFLD" id="SFLDG00002">
    <property type="entry name" value="C1.7:_P-type_atpase_like"/>
    <property type="match status" value="1"/>
</dbReference>
<keyword evidence="2 10" id="KW-0812">Transmembrane</keyword>
<dbReference type="OrthoDB" id="48943at2759"/>
<dbReference type="GeneID" id="24125404"/>
<feature type="transmembrane region" description="Helical" evidence="10">
    <location>
        <begin position="1130"/>
        <end position="1150"/>
    </location>
</feature>
<dbReference type="PANTHER" id="PTHR45630">
    <property type="entry name" value="CATION-TRANSPORTING ATPASE-RELATED"/>
    <property type="match status" value="1"/>
</dbReference>
<evidence type="ECO:0000256" key="6">
    <source>
        <dbReference type="ARBA" id="ARBA00022842"/>
    </source>
</evidence>
<dbReference type="InterPro" id="IPR006544">
    <property type="entry name" value="P-type_TPase_V"/>
</dbReference>
<dbReference type="NCBIfam" id="TIGR01657">
    <property type="entry name" value="P-ATPase-V"/>
    <property type="match status" value="1"/>
</dbReference>
<evidence type="ECO:0000256" key="10">
    <source>
        <dbReference type="SAM" id="Phobius"/>
    </source>
</evidence>
<dbReference type="InterPro" id="IPR059000">
    <property type="entry name" value="ATPase_P-type_domA"/>
</dbReference>
<comment type="subcellular location">
    <subcellularLocation>
        <location evidence="1">Membrane</location>
        <topology evidence="1">Multi-pass membrane protein</topology>
    </subcellularLocation>
</comment>